<evidence type="ECO:0000313" key="3">
    <source>
        <dbReference type="Proteomes" id="UP001214530"/>
    </source>
</evidence>
<reference evidence="2" key="1">
    <citation type="submission" date="2023-03" db="EMBL/GenBank/DDBJ databases">
        <title>Andean soil-derived lignocellulolytic bacterial consortium as a source of novel taxa and putative plastic-active enzymes.</title>
        <authorList>
            <person name="Diaz-Garcia L."/>
            <person name="Chuvochina M."/>
            <person name="Feuerriegel G."/>
            <person name="Bunk B."/>
            <person name="Sproer C."/>
            <person name="Streit W.R."/>
            <person name="Rodriguez L.M."/>
            <person name="Overmann J."/>
            <person name="Jimenez D.J."/>
        </authorList>
    </citation>
    <scope>NUCLEOTIDE SEQUENCE</scope>
    <source>
        <strain evidence="2">MAG 3858</strain>
    </source>
</reference>
<dbReference type="EMBL" id="CP119313">
    <property type="protein sequence ID" value="WEK19187.1"/>
    <property type="molecule type" value="Genomic_DNA"/>
</dbReference>
<keyword evidence="1" id="KW-0732">Signal</keyword>
<evidence type="ECO:0000256" key="1">
    <source>
        <dbReference type="SAM" id="SignalP"/>
    </source>
</evidence>
<dbReference type="Proteomes" id="UP001214530">
    <property type="component" value="Chromosome"/>
</dbReference>
<protein>
    <recommendedName>
        <fullName evidence="4">Lipoprotein</fullName>
    </recommendedName>
</protein>
<accession>A0AAJ6B5W1</accession>
<name>A0AAJ6B5W1_9SPHI</name>
<organism evidence="2 3">
    <name type="scientific">Candidatus Pedobacter colombiensis</name>
    <dbReference type="NCBI Taxonomy" id="3121371"/>
    <lineage>
        <taxon>Bacteria</taxon>
        <taxon>Pseudomonadati</taxon>
        <taxon>Bacteroidota</taxon>
        <taxon>Sphingobacteriia</taxon>
        <taxon>Sphingobacteriales</taxon>
        <taxon>Sphingobacteriaceae</taxon>
        <taxon>Pedobacter</taxon>
    </lineage>
</organism>
<evidence type="ECO:0008006" key="4">
    <source>
        <dbReference type="Google" id="ProtNLM"/>
    </source>
</evidence>
<feature type="signal peptide" evidence="1">
    <location>
        <begin position="1"/>
        <end position="24"/>
    </location>
</feature>
<feature type="chain" id="PRO_5042470326" description="Lipoprotein" evidence="1">
    <location>
        <begin position="25"/>
        <end position="145"/>
    </location>
</feature>
<sequence length="145" mass="16154">MVKRFVKQFGIFFFAIILFSCSSANNKPLLIGFSADSSAIVFDHINRAGLLQLQNDSLDGDSVLNDLVSVLQTPSELDSTLKELPVEGKVVVTDSNLVFIPKVPFVKGRDYLVVTHLNARFGTVKELLKSELKPGVRTYRQLLKR</sequence>
<evidence type="ECO:0000313" key="2">
    <source>
        <dbReference type="EMBL" id="WEK19187.1"/>
    </source>
</evidence>
<proteinExistence type="predicted"/>
<gene>
    <name evidence="2" type="ORF">P0Y49_20630</name>
</gene>
<dbReference type="PROSITE" id="PS51257">
    <property type="entry name" value="PROKAR_LIPOPROTEIN"/>
    <property type="match status" value="1"/>
</dbReference>
<dbReference type="AlphaFoldDB" id="A0AAJ6B5W1"/>